<dbReference type="InterPro" id="IPR014710">
    <property type="entry name" value="RmlC-like_jellyroll"/>
</dbReference>
<dbReference type="InterPro" id="IPR011051">
    <property type="entry name" value="RmlC_Cupin_sf"/>
</dbReference>
<reference evidence="4 5" key="1">
    <citation type="journal article" date="2023" name="Hortic Res">
        <title>The complete reference genome for grapevine (Vitis vinifera L.) genetics and breeding.</title>
        <authorList>
            <person name="Shi X."/>
            <person name="Cao S."/>
            <person name="Wang X."/>
            <person name="Huang S."/>
            <person name="Wang Y."/>
            <person name="Liu Z."/>
            <person name="Liu W."/>
            <person name="Leng X."/>
            <person name="Peng Y."/>
            <person name="Wang N."/>
            <person name="Wang Y."/>
            <person name="Ma Z."/>
            <person name="Xu X."/>
            <person name="Zhang F."/>
            <person name="Xue H."/>
            <person name="Zhong H."/>
            <person name="Wang Y."/>
            <person name="Zhang K."/>
            <person name="Velt A."/>
            <person name="Avia K."/>
            <person name="Holtgrawe D."/>
            <person name="Grimplet J."/>
            <person name="Matus J.T."/>
            <person name="Ware D."/>
            <person name="Wu X."/>
            <person name="Wang H."/>
            <person name="Liu C."/>
            <person name="Fang Y."/>
            <person name="Rustenholz C."/>
            <person name="Cheng Z."/>
            <person name="Xiao H."/>
            <person name="Zhou Y."/>
        </authorList>
    </citation>
    <scope>NUCLEOTIDE SEQUENCE [LARGE SCALE GENOMIC DNA]</scope>
    <source>
        <strain evidence="5">cv. Pinot noir / PN40024</strain>
        <tissue evidence="4">Leaf</tissue>
    </source>
</reference>
<protein>
    <recommendedName>
        <fullName evidence="3">Pirin N-terminal domain-containing protein</fullName>
    </recommendedName>
</protein>
<dbReference type="Gene3D" id="2.60.120.10">
    <property type="entry name" value="Jelly Rolls"/>
    <property type="match status" value="1"/>
</dbReference>
<keyword evidence="5" id="KW-1185">Reference proteome</keyword>
<proteinExistence type="inferred from homology"/>
<dbReference type="EMBL" id="CP126656">
    <property type="protein sequence ID" value="WJZ95100.1"/>
    <property type="molecule type" value="Genomic_DNA"/>
</dbReference>
<dbReference type="PANTHER" id="PTHR13903:SF8">
    <property type="entry name" value="PIRIN"/>
    <property type="match status" value="1"/>
</dbReference>
<feature type="domain" description="Pirin N-terminal" evidence="3">
    <location>
        <begin position="32"/>
        <end position="95"/>
    </location>
</feature>
<dbReference type="Proteomes" id="UP001227230">
    <property type="component" value="Chromosome 9"/>
</dbReference>
<comment type="similarity">
    <text evidence="1 2">Belongs to the pirin family.</text>
</comment>
<gene>
    <name evidence="4" type="ORF">VitviT2T_013892</name>
</gene>
<dbReference type="InterPro" id="IPR003829">
    <property type="entry name" value="Pirin_N_dom"/>
</dbReference>
<evidence type="ECO:0000256" key="1">
    <source>
        <dbReference type="ARBA" id="ARBA00008416"/>
    </source>
</evidence>
<dbReference type="PANTHER" id="PTHR13903">
    <property type="entry name" value="PIRIN-RELATED"/>
    <property type="match status" value="1"/>
</dbReference>
<dbReference type="Pfam" id="PF02678">
    <property type="entry name" value="Pirin"/>
    <property type="match status" value="1"/>
</dbReference>
<evidence type="ECO:0000256" key="2">
    <source>
        <dbReference type="RuleBase" id="RU003457"/>
    </source>
</evidence>
<evidence type="ECO:0000259" key="3">
    <source>
        <dbReference type="Pfam" id="PF02678"/>
    </source>
</evidence>
<organism evidence="4 5">
    <name type="scientific">Vitis vinifera</name>
    <name type="common">Grape</name>
    <dbReference type="NCBI Taxonomy" id="29760"/>
    <lineage>
        <taxon>Eukaryota</taxon>
        <taxon>Viridiplantae</taxon>
        <taxon>Streptophyta</taxon>
        <taxon>Embryophyta</taxon>
        <taxon>Tracheophyta</taxon>
        <taxon>Spermatophyta</taxon>
        <taxon>Magnoliopsida</taxon>
        <taxon>eudicotyledons</taxon>
        <taxon>Gunneridae</taxon>
        <taxon>Pentapetalae</taxon>
        <taxon>rosids</taxon>
        <taxon>Vitales</taxon>
        <taxon>Vitaceae</taxon>
        <taxon>Viteae</taxon>
        <taxon>Vitis</taxon>
    </lineage>
</organism>
<dbReference type="InterPro" id="IPR012093">
    <property type="entry name" value="Pirin"/>
</dbReference>
<evidence type="ECO:0000313" key="5">
    <source>
        <dbReference type="Proteomes" id="UP001227230"/>
    </source>
</evidence>
<sequence>MSGSDHSSGFDQPRLVVKKVLAKPQREGEGVVVRRSIGMSELKNLDPFLMLDEFTVAPPASFPDHPYRGFEIVTYMLQGAFTHQDFAGHKGTIRTRMCSG</sequence>
<name>A0ABY9CIV4_VITVI</name>
<accession>A0ABY9CIV4</accession>
<dbReference type="SUPFAM" id="SSF51182">
    <property type="entry name" value="RmlC-like cupins"/>
    <property type="match status" value="1"/>
</dbReference>
<evidence type="ECO:0000313" key="4">
    <source>
        <dbReference type="EMBL" id="WJZ95100.1"/>
    </source>
</evidence>